<dbReference type="InterPro" id="IPR011047">
    <property type="entry name" value="Quinoprotein_ADH-like_sf"/>
</dbReference>
<dbReference type="InterPro" id="IPR002372">
    <property type="entry name" value="PQQ_rpt_dom"/>
</dbReference>
<sequence>MKKIIAFILAIVFLCTIAFADEYTFPDPSGNTFDYIGNTDTLTFGSNVFHQRDISGNLSLPLTWRWNQEIGPSMTQPVIVPDSSDPSKGVIFTLGGNRVYAIDLTTGDILDSKAFQSSTTPTGSSITYFDGNLYFGTRDGSIASFHYDFQDNKLSQNWKKQVAKAESGRISSTPIFMYDIKKINENRNIYIAAGSWDGNMYFVDAQTGMLVKSIKMSGPVTGSPAVVANNSDKPTTYILGVDGGGNNLQGGYFNAGVYMPDTNTTGMNSKINAGPIASSVALKWDNGKTYVFFADQNGILYAFDRNTGTLLWKITQFKGTFINNTPTVGDGLVYFTTSNPGKVITVDYTTGKVVSVNSLPYTAYSGSTLVKIHDANLDVDVQTLLSSDQSGNMFIADTENGYGIPVFYNPETGELSSSISLAKAGGTNYGSYQHPEISFAHGWVVVAYNGILQAFSSFMGTDFWVDQLSVTNSSNQQVPYLKPGQTYTLNANVGGYIWDTTIQGLDNIQYDIYMNDSLISSGTLDMRLKNKLDTNVYKSVSTDFTVPQGVNQVTLKFVINPNHDPKESVPDPKNYQIGRSLNLIEDYTNNTKTITLPVGSNIDLYAKSITNQNPVDGQKYYNATVVVGNNSDVPVTHAEVQFQVNGVMQSSDQDVFVDFAPHEEKTLTFKWISPPNNDVPQGKIVQLSATINPYRVIDEKTYDNNTVVMNVKINYVSPLPVTNCQTNWTEQRPDHYVPPVYDKDGNLISGGYTVYKTVAFYNKLNVSAQIVTDHDPYRSGYGFYLNVHTSVDTNYDNLSAIKGATKVVAYMQDGSVVELEPKNPVGSLENDWQLPPNPQSIYNNRKYFTNPHQPDGPFTVYVYAFGAGKDGNLVCRDIQSVQIVGSMYDDDATVITQ</sequence>
<feature type="domain" description="DUF8195" evidence="3">
    <location>
        <begin position="743"/>
        <end position="890"/>
    </location>
</feature>
<accession>I3WBW9</accession>
<dbReference type="InterPro" id="IPR015943">
    <property type="entry name" value="WD40/YVTN_repeat-like_dom_sf"/>
</dbReference>
<gene>
    <name evidence="4" type="ordered locus">Tsac_2773</name>
</gene>
<dbReference type="SUPFAM" id="SSF50998">
    <property type="entry name" value="Quinoprotein alcohol dehydrogenase-like"/>
    <property type="match status" value="2"/>
</dbReference>
<evidence type="ECO:0000256" key="1">
    <source>
        <dbReference type="SAM" id="SignalP"/>
    </source>
</evidence>
<dbReference type="PANTHER" id="PTHR34512:SF30">
    <property type="entry name" value="OUTER MEMBRANE PROTEIN ASSEMBLY FACTOR BAMB"/>
    <property type="match status" value="1"/>
</dbReference>
<dbReference type="Gene3D" id="2.60.40.10">
    <property type="entry name" value="Immunoglobulins"/>
    <property type="match status" value="1"/>
</dbReference>
<dbReference type="KEGG" id="tsh:Tsac_2773"/>
<dbReference type="AlphaFoldDB" id="I3WBW9"/>
<feature type="signal peptide" evidence="1">
    <location>
        <begin position="1"/>
        <end position="20"/>
    </location>
</feature>
<dbReference type="InterPro" id="IPR018391">
    <property type="entry name" value="PQQ_b-propeller_rpt"/>
</dbReference>
<dbReference type="BioCyc" id="TSAC1094508:GLMA-2819-MONOMER"/>
<evidence type="ECO:0000259" key="2">
    <source>
        <dbReference type="Pfam" id="PF13360"/>
    </source>
</evidence>
<name>I3WBW9_THESW</name>
<dbReference type="Pfam" id="PF26615">
    <property type="entry name" value="DUF8195"/>
    <property type="match status" value="1"/>
</dbReference>
<evidence type="ECO:0000313" key="5">
    <source>
        <dbReference type="Proteomes" id="UP000006178"/>
    </source>
</evidence>
<feature type="domain" description="Pyrrolo-quinoline quinone repeat" evidence="2">
    <location>
        <begin position="289"/>
        <end position="424"/>
    </location>
</feature>
<organism evidence="4 5">
    <name type="scientific">Thermoanaerobacterium saccharolyticum (strain DSM 8691 / JW/SL-YS485)</name>
    <dbReference type="NCBI Taxonomy" id="1094508"/>
    <lineage>
        <taxon>Bacteria</taxon>
        <taxon>Bacillati</taxon>
        <taxon>Bacillota</taxon>
        <taxon>Clostridia</taxon>
        <taxon>Thermoanaerobacterales</taxon>
        <taxon>Thermoanaerobacteraceae</taxon>
        <taxon>Thermoanaerobacterium</taxon>
    </lineage>
</organism>
<keyword evidence="4" id="KW-0614">Plasmid</keyword>
<dbReference type="RefSeq" id="WP_014759591.1">
    <property type="nucleotide sequence ID" value="NC_017998.1"/>
</dbReference>
<proteinExistence type="predicted"/>
<evidence type="ECO:0000313" key="4">
    <source>
        <dbReference type="EMBL" id="AFK94320.1"/>
    </source>
</evidence>
<dbReference type="Gene3D" id="2.40.10.480">
    <property type="match status" value="1"/>
</dbReference>
<reference evidence="4 5" key="1">
    <citation type="journal article" date="2014" name="Appl. Environ. Microbiol.">
        <title>Profile of Secreted Hydrolases, Associated Proteins, and SlpA in Thermoanaerobacterium saccharolyticum during the Degradation of Hemicellulose.</title>
        <authorList>
            <person name="Currie D.H."/>
            <person name="Guss A.M."/>
            <person name="Herring C.D."/>
            <person name="Giannone R.J."/>
            <person name="Johnson C.M."/>
            <person name="Lankford P.K."/>
            <person name="Brown S.D."/>
            <person name="Hettich R.L."/>
            <person name="Lynd L.R."/>
        </authorList>
    </citation>
    <scope>NUCLEOTIDE SEQUENCE [LARGE SCALE GENOMIC DNA]</scope>
    <source>
        <strain evidence="5">DSM 8691 / JW/SL-YS485</strain>
    </source>
</reference>
<dbReference type="SMART" id="SM00564">
    <property type="entry name" value="PQQ"/>
    <property type="match status" value="6"/>
</dbReference>
<dbReference type="InterPro" id="IPR058508">
    <property type="entry name" value="DUF8195"/>
</dbReference>
<dbReference type="Proteomes" id="UP000006178">
    <property type="component" value="Plasmid pMU3262"/>
</dbReference>
<keyword evidence="5" id="KW-1185">Reference proteome</keyword>
<dbReference type="PATRIC" id="fig|1094508.3.peg.2802"/>
<dbReference type="Pfam" id="PF13360">
    <property type="entry name" value="PQQ_2"/>
    <property type="match status" value="1"/>
</dbReference>
<dbReference type="EMBL" id="CP003185">
    <property type="protein sequence ID" value="AFK94320.1"/>
    <property type="molecule type" value="Genomic_DNA"/>
</dbReference>
<feature type="chain" id="PRO_5003681355" evidence="1">
    <location>
        <begin position="21"/>
        <end position="897"/>
    </location>
</feature>
<dbReference type="InterPro" id="IPR013783">
    <property type="entry name" value="Ig-like_fold"/>
</dbReference>
<keyword evidence="1" id="KW-0732">Signal</keyword>
<protein>
    <submittedName>
        <fullName evidence="4">Pyrrolo-quinoline quinone repeat-containing protein</fullName>
    </submittedName>
</protein>
<dbReference type="PANTHER" id="PTHR34512">
    <property type="entry name" value="CELL SURFACE PROTEIN"/>
    <property type="match status" value="1"/>
</dbReference>
<dbReference type="Gene3D" id="2.130.10.10">
    <property type="entry name" value="YVTN repeat-like/Quinoprotein amine dehydrogenase"/>
    <property type="match status" value="1"/>
</dbReference>
<evidence type="ECO:0000259" key="3">
    <source>
        <dbReference type="Pfam" id="PF26615"/>
    </source>
</evidence>
<geneLocation type="plasmid" evidence="4 5">
    <name>pMU3262</name>
</geneLocation>